<dbReference type="InterPro" id="IPR006553">
    <property type="entry name" value="Leu-rich_rpt_Cys-con_subtyp"/>
</dbReference>
<evidence type="ECO:0000259" key="1">
    <source>
        <dbReference type="PROSITE" id="PS50181"/>
    </source>
</evidence>
<dbReference type="InterPro" id="IPR032675">
    <property type="entry name" value="LRR_dom_sf"/>
</dbReference>
<gene>
    <name evidence="2" type="ORF">TSPI_03521</name>
</gene>
<dbReference type="Pfam" id="PF25372">
    <property type="entry name" value="DUF7885"/>
    <property type="match status" value="1"/>
</dbReference>
<evidence type="ECO:0000313" key="3">
    <source>
        <dbReference type="Proteomes" id="UP001558632"/>
    </source>
</evidence>
<name>A0ABR3L0B3_TRISP</name>
<organism evidence="2 3">
    <name type="scientific">Trichinella spiralis</name>
    <name type="common">Trichina worm</name>
    <dbReference type="NCBI Taxonomy" id="6334"/>
    <lineage>
        <taxon>Eukaryota</taxon>
        <taxon>Metazoa</taxon>
        <taxon>Ecdysozoa</taxon>
        <taxon>Nematoda</taxon>
        <taxon>Enoplea</taxon>
        <taxon>Dorylaimia</taxon>
        <taxon>Trichinellida</taxon>
        <taxon>Trichinellidae</taxon>
        <taxon>Trichinella</taxon>
    </lineage>
</organism>
<accession>A0ABR3L0B3</accession>
<dbReference type="SMART" id="SM00368">
    <property type="entry name" value="LRR_RI"/>
    <property type="match status" value="3"/>
</dbReference>
<dbReference type="Gene3D" id="3.80.10.10">
    <property type="entry name" value="Ribonuclease Inhibitor"/>
    <property type="match status" value="2"/>
</dbReference>
<protein>
    <submittedName>
        <fullName evidence="2">F-box/LRR-repeat protein</fullName>
    </submittedName>
</protein>
<dbReference type="PROSITE" id="PS50181">
    <property type="entry name" value="FBOX"/>
    <property type="match status" value="1"/>
</dbReference>
<sequence>MSVRTRSACHEKPDRNSDSQVIKLFKGELTFQTLGVPQSDYKLFDLLLITGRLQRIEHLRKMNVTAAHIWNQYDWHDIAAWLGRVTDKIAHLFWRQAGYLQSRLPQFIDCYMVAERQINLHSSAPLNEEGLMNRKLPEELILRIFSYLDIVSLCRCAQVCRTWNILALDGSNWQNVDLFQFQKDIKASVVENLAKRCGGFLKKLSLRGCESVQDGALDTFARKCNFIEELNLEKCKRLSDSTCESLGLHCKRLRVLNLDCISGITERGLKFISDGCPNLEWLNISWCNHISDEGLEAVAKGSKRMKALICKGCTGVIDGRSLRHVGEHCHDLRVLNLQSCSHITDQGISYIANGCHRLDYLCLSMCSRITDRALQSLSLGCQLLKDLEVSGCSLLTDSGFHALAKNCHDLERMDLEDCSLITDQTASHLATGCRNLIELSLSHCELITDEGIRSLAQGLSAQEKLNVLELDNCPLITDQALESLQECRTLKRIELYDCQQVTRSGIRRFKQNLPTVMVHAYFAPATPPVHQRRNQHRYCRCCVII</sequence>
<dbReference type="SUPFAM" id="SSF52047">
    <property type="entry name" value="RNI-like"/>
    <property type="match status" value="1"/>
</dbReference>
<dbReference type="InterPro" id="IPR001611">
    <property type="entry name" value="Leu-rich_rpt"/>
</dbReference>
<proteinExistence type="predicted"/>
<evidence type="ECO:0000313" key="2">
    <source>
        <dbReference type="EMBL" id="KAL1246351.1"/>
    </source>
</evidence>
<keyword evidence="3" id="KW-1185">Reference proteome</keyword>
<dbReference type="CDD" id="cd22115">
    <property type="entry name" value="F-box_FBXL2-like"/>
    <property type="match status" value="1"/>
</dbReference>
<dbReference type="InterPro" id="IPR057207">
    <property type="entry name" value="FBXL15_LRR"/>
</dbReference>
<dbReference type="EMBL" id="JBEUSY010000010">
    <property type="protein sequence ID" value="KAL1246351.1"/>
    <property type="molecule type" value="Genomic_DNA"/>
</dbReference>
<feature type="domain" description="F-box" evidence="1">
    <location>
        <begin position="130"/>
        <end position="176"/>
    </location>
</feature>
<comment type="caution">
    <text evidence="2">The sequence shown here is derived from an EMBL/GenBank/DDBJ whole genome shotgun (WGS) entry which is preliminary data.</text>
</comment>
<dbReference type="SMART" id="SM00256">
    <property type="entry name" value="FBOX"/>
    <property type="match status" value="1"/>
</dbReference>
<dbReference type="PANTHER" id="PTHR13318:SF165">
    <property type="entry name" value="F-BOX_LRR-REPEAT PROTEIN FBXL-1"/>
    <property type="match status" value="1"/>
</dbReference>
<dbReference type="Proteomes" id="UP001558632">
    <property type="component" value="Unassembled WGS sequence"/>
</dbReference>
<dbReference type="Gene3D" id="1.20.1280.50">
    <property type="match status" value="1"/>
</dbReference>
<dbReference type="Pfam" id="PF13516">
    <property type="entry name" value="LRR_6"/>
    <property type="match status" value="1"/>
</dbReference>
<reference evidence="2 3" key="1">
    <citation type="submission" date="2024-07" db="EMBL/GenBank/DDBJ databases">
        <title>Enhanced genomic and transcriptomic resources for Trichinella pseudospiralis and T. spiralis underpin the discovery of pronounced molecular differences between stages and species.</title>
        <authorList>
            <person name="Pasi K.K."/>
            <person name="La Rosa G."/>
            <person name="Gomez-Morales M.A."/>
            <person name="Tosini F."/>
            <person name="Sumanam S."/>
            <person name="Young N.D."/>
            <person name="Chang B.C."/>
            <person name="Robin G.B."/>
        </authorList>
    </citation>
    <scope>NUCLEOTIDE SEQUENCE [LARGE SCALE GENOMIC DNA]</scope>
    <source>
        <strain evidence="2">ISS534</strain>
    </source>
</reference>
<dbReference type="PANTHER" id="PTHR13318">
    <property type="entry name" value="PARTNER OF PAIRED, ISOFORM B-RELATED"/>
    <property type="match status" value="1"/>
</dbReference>
<dbReference type="SMART" id="SM00367">
    <property type="entry name" value="LRR_CC"/>
    <property type="match status" value="11"/>
</dbReference>
<dbReference type="InterPro" id="IPR001810">
    <property type="entry name" value="F-box_dom"/>
</dbReference>
<dbReference type="Pfam" id="PF12937">
    <property type="entry name" value="F-box-like"/>
    <property type="match status" value="1"/>
</dbReference>